<evidence type="ECO:0000256" key="1">
    <source>
        <dbReference type="ARBA" id="ARBA00007905"/>
    </source>
</evidence>
<dbReference type="SUPFAM" id="SSF51430">
    <property type="entry name" value="NAD(P)-linked oxidoreductase"/>
    <property type="match status" value="1"/>
</dbReference>
<sequence length="817" mass="91183">MASSNATPQGATIFELNNGQKVPALGFGAMKKDLVGLALRETSIPREEFTIITKLAPSDTHDVRGAFERSRALLGTYIDIYIMHWPQGFDKNDPSRPLDPGESPTYIEVYKKMQELVGPECRGIGVGNFTIRTLEPLLNDPGVYVVPVVNEIEIQPRNPNLKLVPYCLENGIRPIAWGPLAGGISSQYTNTTTIYDDPLFKALSSKYDVSAGTVILSWLVQRGVIVVPHSSSPTRLAQNRQLAELTEDEMKELNSFHEKAGRQRVTDEAFFDFGWKVTPGKGRTFMGWSVVDLGWEDEEGMFLLHSYTATDHKQSLEIQAVEANKTKVAIIVPTGAGIAGIYLADLLESNDPGLTSIEATIFEKEPQIGGRIGKNYRYDARDNSWTIISPTDSGAYMFDSDDEAIGDMVRRTSSQDSIDRNVFVWSQLFGTRLPERASTWDGQTLKLNPTDRAPLTLENVARTLQMHALSPKYWRNVFNSLKQSINGEYIEPLLTSVRNSKTGQDSNPQSILDTGIGVLLDDVVKQLGRRANFSLNLQSTVTKLAQRPDSTWDIYWTFQFSHGLTENHNGTFDSVIIAAPFWQASLQFEQSLPIIPDNISYTPLHVTNFLTKRPLAHAAFNMSFDYDEGPNLIWNVQSDGPVQPGNPCSTPPFISITRLFSDIGSGCVSDYENLYRVVSKDPFSDDEIAALVKKCGKARESVTFPDQSCYKLNNGYSENDDPDPAFDYPTEPRARWMELPTTMHIRERLADGSFRESLVRKTYEDAYTLEMKELYSFVVDGKPAKTTAEDAKKDLDLFGMIMKAGLIGQVGQSNDLR</sequence>
<comment type="caution">
    <text evidence="5">The sequence shown here is derived from an EMBL/GenBank/DDBJ whole genome shotgun (WGS) entry which is preliminary data.</text>
</comment>
<proteinExistence type="inferred from homology"/>
<dbReference type="Gene3D" id="3.90.660.10">
    <property type="match status" value="1"/>
</dbReference>
<reference evidence="5" key="1">
    <citation type="submission" date="2022-12" db="EMBL/GenBank/DDBJ databases">
        <authorList>
            <person name="Petersen C."/>
        </authorList>
    </citation>
    <scope>NUCLEOTIDE SEQUENCE</scope>
    <source>
        <strain evidence="5">IBT 29677</strain>
    </source>
</reference>
<dbReference type="PANTHER" id="PTHR43827:SF3">
    <property type="entry name" value="NADP-DEPENDENT OXIDOREDUCTASE DOMAIN-CONTAINING PROTEIN"/>
    <property type="match status" value="1"/>
</dbReference>
<dbReference type="EMBL" id="JAPZBU010000012">
    <property type="protein sequence ID" value="KAJ5376001.1"/>
    <property type="molecule type" value="Genomic_DNA"/>
</dbReference>
<evidence type="ECO:0000313" key="6">
    <source>
        <dbReference type="Proteomes" id="UP001147747"/>
    </source>
</evidence>
<name>A0A9W9VE30_9EURO</name>
<dbReference type="InterPro" id="IPR036188">
    <property type="entry name" value="FAD/NAD-bd_sf"/>
</dbReference>
<dbReference type="OrthoDB" id="416253at2759"/>
<keyword evidence="2" id="KW-0521">NADP</keyword>
<evidence type="ECO:0000259" key="4">
    <source>
        <dbReference type="Pfam" id="PF00248"/>
    </source>
</evidence>
<evidence type="ECO:0000256" key="3">
    <source>
        <dbReference type="ARBA" id="ARBA00023002"/>
    </source>
</evidence>
<accession>A0A9W9VE30</accession>
<evidence type="ECO:0000313" key="5">
    <source>
        <dbReference type="EMBL" id="KAJ5376001.1"/>
    </source>
</evidence>
<dbReference type="SUPFAM" id="SSF51905">
    <property type="entry name" value="FAD/NAD(P)-binding domain"/>
    <property type="match status" value="1"/>
</dbReference>
<dbReference type="RefSeq" id="XP_056481031.1">
    <property type="nucleotide sequence ID" value="XM_056637524.1"/>
</dbReference>
<dbReference type="Proteomes" id="UP001147747">
    <property type="component" value="Unassembled WGS sequence"/>
</dbReference>
<dbReference type="Pfam" id="PF00248">
    <property type="entry name" value="Aldo_ket_red"/>
    <property type="match status" value="1"/>
</dbReference>
<dbReference type="InterPro" id="IPR023210">
    <property type="entry name" value="NADP_OxRdtase_dom"/>
</dbReference>
<dbReference type="CDD" id="cd19071">
    <property type="entry name" value="AKR_AKR1-5-like"/>
    <property type="match status" value="1"/>
</dbReference>
<keyword evidence="6" id="KW-1185">Reference proteome</keyword>
<dbReference type="InterPro" id="IPR020471">
    <property type="entry name" value="AKR"/>
</dbReference>
<keyword evidence="3" id="KW-0560">Oxidoreductase</keyword>
<dbReference type="PANTHER" id="PTHR43827">
    <property type="entry name" value="2,5-DIKETO-D-GLUCONIC ACID REDUCTASE"/>
    <property type="match status" value="1"/>
</dbReference>
<dbReference type="InterPro" id="IPR036812">
    <property type="entry name" value="NAD(P)_OxRdtase_dom_sf"/>
</dbReference>
<dbReference type="Pfam" id="PF13450">
    <property type="entry name" value="NAD_binding_8"/>
    <property type="match status" value="1"/>
</dbReference>
<dbReference type="Gene3D" id="3.20.20.100">
    <property type="entry name" value="NADP-dependent oxidoreductase domain"/>
    <property type="match status" value="1"/>
</dbReference>
<dbReference type="AlphaFoldDB" id="A0A9W9VE30"/>
<evidence type="ECO:0000256" key="2">
    <source>
        <dbReference type="ARBA" id="ARBA00022857"/>
    </source>
</evidence>
<protein>
    <submittedName>
        <fullName evidence="5">NADP-dependent oxidoreductase domain-containing protein</fullName>
    </submittedName>
</protein>
<dbReference type="GO" id="GO:0016616">
    <property type="term" value="F:oxidoreductase activity, acting on the CH-OH group of donors, NAD or NADP as acceptor"/>
    <property type="evidence" value="ECO:0007669"/>
    <property type="project" value="UniProtKB-ARBA"/>
</dbReference>
<dbReference type="Gene3D" id="3.50.50.60">
    <property type="entry name" value="FAD/NAD(P)-binding domain"/>
    <property type="match status" value="1"/>
</dbReference>
<organism evidence="5 6">
    <name type="scientific">Penicillium cosmopolitanum</name>
    <dbReference type="NCBI Taxonomy" id="1131564"/>
    <lineage>
        <taxon>Eukaryota</taxon>
        <taxon>Fungi</taxon>
        <taxon>Dikarya</taxon>
        <taxon>Ascomycota</taxon>
        <taxon>Pezizomycotina</taxon>
        <taxon>Eurotiomycetes</taxon>
        <taxon>Eurotiomycetidae</taxon>
        <taxon>Eurotiales</taxon>
        <taxon>Aspergillaceae</taxon>
        <taxon>Penicillium</taxon>
    </lineage>
</organism>
<dbReference type="PRINTS" id="PR00069">
    <property type="entry name" value="ALDKETRDTASE"/>
</dbReference>
<dbReference type="GeneID" id="81376504"/>
<feature type="domain" description="NADP-dependent oxidoreductase" evidence="4">
    <location>
        <begin position="33"/>
        <end position="256"/>
    </location>
</feature>
<gene>
    <name evidence="5" type="ORF">N7509_012887</name>
</gene>
<reference evidence="5" key="2">
    <citation type="journal article" date="2023" name="IMA Fungus">
        <title>Comparative genomic study of the Penicillium genus elucidates a diverse pangenome and 15 lateral gene transfer events.</title>
        <authorList>
            <person name="Petersen C."/>
            <person name="Sorensen T."/>
            <person name="Nielsen M.R."/>
            <person name="Sondergaard T.E."/>
            <person name="Sorensen J.L."/>
            <person name="Fitzpatrick D.A."/>
            <person name="Frisvad J.C."/>
            <person name="Nielsen K.L."/>
        </authorList>
    </citation>
    <scope>NUCLEOTIDE SEQUENCE</scope>
    <source>
        <strain evidence="5">IBT 29677</strain>
    </source>
</reference>
<comment type="similarity">
    <text evidence="1">Belongs to the aldo/keto reductase family.</text>
</comment>